<name>A0A814CD06_ADIRI</name>
<gene>
    <name evidence="2" type="ORF">EDS130_LOCUS11850</name>
    <name evidence="3" type="ORF">XAT740_LOCUS38805</name>
</gene>
<keyword evidence="4" id="KW-1185">Reference proteome</keyword>
<reference evidence="2" key="1">
    <citation type="submission" date="2021-02" db="EMBL/GenBank/DDBJ databases">
        <authorList>
            <person name="Nowell W R."/>
        </authorList>
    </citation>
    <scope>NUCLEOTIDE SEQUENCE</scope>
</reference>
<feature type="compositionally biased region" description="Low complexity" evidence="1">
    <location>
        <begin position="28"/>
        <end position="45"/>
    </location>
</feature>
<protein>
    <submittedName>
        <fullName evidence="2">Uncharacterized protein</fullName>
    </submittedName>
</protein>
<dbReference type="Proteomes" id="UP000663852">
    <property type="component" value="Unassembled WGS sequence"/>
</dbReference>
<dbReference type="EMBL" id="CAJNOR010004230">
    <property type="protein sequence ID" value="CAF1485938.1"/>
    <property type="molecule type" value="Genomic_DNA"/>
</dbReference>
<dbReference type="Proteomes" id="UP000663828">
    <property type="component" value="Unassembled WGS sequence"/>
</dbReference>
<proteinExistence type="predicted"/>
<dbReference type="EMBL" id="CAJNOJ010000044">
    <property type="protein sequence ID" value="CAF0941618.1"/>
    <property type="molecule type" value="Genomic_DNA"/>
</dbReference>
<dbReference type="OrthoDB" id="9995488at2759"/>
<accession>A0A814CD06</accession>
<evidence type="ECO:0000313" key="5">
    <source>
        <dbReference type="Proteomes" id="UP000663852"/>
    </source>
</evidence>
<evidence type="ECO:0000313" key="2">
    <source>
        <dbReference type="EMBL" id="CAF0941618.1"/>
    </source>
</evidence>
<organism evidence="2 5">
    <name type="scientific">Adineta ricciae</name>
    <name type="common">Rotifer</name>
    <dbReference type="NCBI Taxonomy" id="249248"/>
    <lineage>
        <taxon>Eukaryota</taxon>
        <taxon>Metazoa</taxon>
        <taxon>Spiralia</taxon>
        <taxon>Gnathifera</taxon>
        <taxon>Rotifera</taxon>
        <taxon>Eurotatoria</taxon>
        <taxon>Bdelloidea</taxon>
        <taxon>Adinetida</taxon>
        <taxon>Adinetidae</taxon>
        <taxon>Adineta</taxon>
    </lineage>
</organism>
<dbReference type="AlphaFoldDB" id="A0A814CD06"/>
<evidence type="ECO:0000313" key="4">
    <source>
        <dbReference type="Proteomes" id="UP000663828"/>
    </source>
</evidence>
<sequence length="126" mass="14193">MSSSSSALEHSFILIVCTEELPYMADGPSSVTTTNPRTSSNPSLPIEYQIRPPNLPTVRESPLTGLGAPKYRPRSIWYELWKSKLAFILFATSSTLIYYDYQRTQRYKAQKALNAASEAKEAQNKK</sequence>
<feature type="region of interest" description="Disordered" evidence="1">
    <location>
        <begin position="26"/>
        <end position="64"/>
    </location>
</feature>
<evidence type="ECO:0000313" key="3">
    <source>
        <dbReference type="EMBL" id="CAF1485938.1"/>
    </source>
</evidence>
<comment type="caution">
    <text evidence="2">The sequence shown here is derived from an EMBL/GenBank/DDBJ whole genome shotgun (WGS) entry which is preliminary data.</text>
</comment>
<evidence type="ECO:0000256" key="1">
    <source>
        <dbReference type="SAM" id="MobiDB-lite"/>
    </source>
</evidence>